<dbReference type="InterPro" id="IPR013108">
    <property type="entry name" value="Amidohydro_3"/>
</dbReference>
<feature type="region of interest" description="Disordered" evidence="1">
    <location>
        <begin position="522"/>
        <end position="547"/>
    </location>
</feature>
<dbReference type="OrthoDB" id="9763537at2"/>
<dbReference type="Proteomes" id="UP000182130">
    <property type="component" value="Unassembled WGS sequence"/>
</dbReference>
<dbReference type="InterPro" id="IPR023100">
    <property type="entry name" value="D-aminoacylase_insert_dom_sf"/>
</dbReference>
<evidence type="ECO:0000259" key="2">
    <source>
        <dbReference type="Pfam" id="PF07969"/>
    </source>
</evidence>
<dbReference type="AlphaFoldDB" id="A0A1G8QXE7"/>
<evidence type="ECO:0000256" key="1">
    <source>
        <dbReference type="SAM" id="MobiDB-lite"/>
    </source>
</evidence>
<dbReference type="Gene3D" id="3.30.1490.130">
    <property type="entry name" value="D-aminoacylase. Domain 3"/>
    <property type="match status" value="1"/>
</dbReference>
<gene>
    <name evidence="3" type="ORF">SAMN05216555_10721</name>
</gene>
<reference evidence="4" key="1">
    <citation type="submission" date="2016-10" db="EMBL/GenBank/DDBJ databases">
        <authorList>
            <person name="Varghese N."/>
            <person name="Submissions S."/>
        </authorList>
    </citation>
    <scope>NUCLEOTIDE SEQUENCE [LARGE SCALE GENOMIC DNA]</scope>
    <source>
        <strain evidence="4">CGMCC 1.10783</strain>
    </source>
</reference>
<dbReference type="PANTHER" id="PTHR11647">
    <property type="entry name" value="HYDRANTOINASE/DIHYDROPYRIMIDINASE FAMILY MEMBER"/>
    <property type="match status" value="1"/>
</dbReference>
<evidence type="ECO:0000313" key="4">
    <source>
        <dbReference type="Proteomes" id="UP000182130"/>
    </source>
</evidence>
<dbReference type="Gene3D" id="2.30.40.10">
    <property type="entry name" value="Urease, subunit C, domain 1"/>
    <property type="match status" value="1"/>
</dbReference>
<accession>A0A1G8QXE7</accession>
<feature type="compositionally biased region" description="Basic and acidic residues" evidence="1">
    <location>
        <begin position="534"/>
        <end position="547"/>
    </location>
</feature>
<dbReference type="RefSeq" id="WP_074588804.1">
    <property type="nucleotide sequence ID" value="NZ_FNEI01000007.1"/>
</dbReference>
<protein>
    <submittedName>
        <fullName evidence="3">N-acyl-D-amino-acid deacylase</fullName>
    </submittedName>
</protein>
<dbReference type="Pfam" id="PF07969">
    <property type="entry name" value="Amidohydro_3"/>
    <property type="match status" value="1"/>
</dbReference>
<dbReference type="CDD" id="cd01297">
    <property type="entry name" value="D-aminoacylase"/>
    <property type="match status" value="1"/>
</dbReference>
<dbReference type="PANTHER" id="PTHR11647:SF1">
    <property type="entry name" value="COLLAPSIN RESPONSE MEDIATOR PROTEIN"/>
    <property type="match status" value="1"/>
</dbReference>
<dbReference type="EMBL" id="FNEI01000007">
    <property type="protein sequence ID" value="SDJ09409.1"/>
    <property type="molecule type" value="Genomic_DNA"/>
</dbReference>
<keyword evidence="4" id="KW-1185">Reference proteome</keyword>
<sequence length="547" mass="58473">MKTLISNATLVDGTGDARRNADVLVDGTDIAAIAEAGSLASEPADRTIDATGLVLSPGFIDMHAHSDLQLLVTPDHYAKLSQGVTTELLGQDGLSYAPVDDATLAGIRQKIAGWNDNPEDFDWDWRTVGEYLDRLDEENDGGRIATNAAYLVPQGTVRALVMGFDEGEATPEQLEQMRQVVRTAMAEGAVGMSSGLTYTPGMYATTEELGALCSAVGELGGFYAPHHRSYGKGALAAYAEMIGLSRDTGCALHLSHATMNFAENKGRAGELLALIDEALDAGVDITLDTYPYLPGATTLSAILPSWASAGGTEATLSRLRDPETKARIREAVEIYGSDGCHGVVAEWDTLEISGVQNQALAGYVGRTIAQIAADEGREPFEAFTKILLDDRLGTGILQHVGHEENVRAIMVHRTHTGGSDGLLVGGKPHPRAWGTFPRYLGHYSRELGLMSLEETVHHLSGRPAERLKLDRRGLVREGYAADLVLFDPETVRDTATFENPRQAAAGIHYVFVNGTAAIDGGRPTGARAGRALRRSPDGRTRVEGTEA</sequence>
<dbReference type="STRING" id="1045773.SAMN05216555_10721"/>
<feature type="domain" description="Amidohydrolase 3" evidence="2">
    <location>
        <begin position="46"/>
        <end position="514"/>
    </location>
</feature>
<dbReference type="SUPFAM" id="SSF51338">
    <property type="entry name" value="Composite domain of metallo-dependent hydrolases"/>
    <property type="match status" value="1"/>
</dbReference>
<organism evidence="3 4">
    <name type="scientific">Arthrobacter cupressi</name>
    <dbReference type="NCBI Taxonomy" id="1045773"/>
    <lineage>
        <taxon>Bacteria</taxon>
        <taxon>Bacillati</taxon>
        <taxon>Actinomycetota</taxon>
        <taxon>Actinomycetes</taxon>
        <taxon>Micrococcales</taxon>
        <taxon>Micrococcaceae</taxon>
        <taxon>Arthrobacter</taxon>
    </lineage>
</organism>
<name>A0A1G8QXE7_9MICC</name>
<dbReference type="InterPro" id="IPR050378">
    <property type="entry name" value="Metallo-dep_Hydrolases_sf"/>
</dbReference>
<evidence type="ECO:0000313" key="3">
    <source>
        <dbReference type="EMBL" id="SDJ09409.1"/>
    </source>
</evidence>
<dbReference type="Gene3D" id="3.20.20.140">
    <property type="entry name" value="Metal-dependent hydrolases"/>
    <property type="match status" value="1"/>
</dbReference>
<dbReference type="InterPro" id="IPR032466">
    <property type="entry name" value="Metal_Hydrolase"/>
</dbReference>
<dbReference type="SUPFAM" id="SSF51556">
    <property type="entry name" value="Metallo-dependent hydrolases"/>
    <property type="match status" value="1"/>
</dbReference>
<dbReference type="GO" id="GO:0016811">
    <property type="term" value="F:hydrolase activity, acting on carbon-nitrogen (but not peptide) bonds, in linear amides"/>
    <property type="evidence" value="ECO:0007669"/>
    <property type="project" value="InterPro"/>
</dbReference>
<proteinExistence type="predicted"/>
<dbReference type="InterPro" id="IPR011059">
    <property type="entry name" value="Metal-dep_hydrolase_composite"/>
</dbReference>